<proteinExistence type="predicted"/>
<dbReference type="PANTHER" id="PTHR43464:SF19">
    <property type="entry name" value="UBIQUINONE BIOSYNTHESIS O-METHYLTRANSFERASE, MITOCHONDRIAL"/>
    <property type="match status" value="1"/>
</dbReference>
<organism evidence="6 7">
    <name type="scientific">Arundinibacter roseus</name>
    <dbReference type="NCBI Taxonomy" id="2070510"/>
    <lineage>
        <taxon>Bacteria</taxon>
        <taxon>Pseudomonadati</taxon>
        <taxon>Bacteroidota</taxon>
        <taxon>Cytophagia</taxon>
        <taxon>Cytophagales</taxon>
        <taxon>Spirosomataceae</taxon>
        <taxon>Arundinibacter</taxon>
    </lineage>
</organism>
<reference evidence="6 7" key="1">
    <citation type="submission" date="2019-02" db="EMBL/GenBank/DDBJ databases">
        <title>Arundinibacter roseus gen. nov., sp. nov., a new member of the family Cytophagaceae.</title>
        <authorList>
            <person name="Szuroczki S."/>
            <person name="Khayer B."/>
            <person name="Sproer C."/>
            <person name="Toumi M."/>
            <person name="Szabo A."/>
            <person name="Felfoldi T."/>
            <person name="Schumann P."/>
            <person name="Toth E."/>
        </authorList>
    </citation>
    <scope>NUCLEOTIDE SEQUENCE [LARGE SCALE GENOMIC DNA]</scope>
    <source>
        <strain evidence="6 7">DMA-k-7a</strain>
    </source>
</reference>
<keyword evidence="4" id="KW-1133">Transmembrane helix</keyword>
<dbReference type="EMBL" id="SMJU01000013">
    <property type="protein sequence ID" value="TDB61800.1"/>
    <property type="molecule type" value="Genomic_DNA"/>
</dbReference>
<dbReference type="Proteomes" id="UP000295706">
    <property type="component" value="Unassembled WGS sequence"/>
</dbReference>
<evidence type="ECO:0000259" key="5">
    <source>
        <dbReference type="Pfam" id="PF13649"/>
    </source>
</evidence>
<evidence type="ECO:0000313" key="6">
    <source>
        <dbReference type="EMBL" id="TDB61800.1"/>
    </source>
</evidence>
<feature type="domain" description="Methyltransferase" evidence="5">
    <location>
        <begin position="94"/>
        <end position="169"/>
    </location>
</feature>
<dbReference type="OrthoDB" id="9805171at2"/>
<dbReference type="InterPro" id="IPR029063">
    <property type="entry name" value="SAM-dependent_MTases_sf"/>
</dbReference>
<dbReference type="CDD" id="cd02440">
    <property type="entry name" value="AdoMet_MTases"/>
    <property type="match status" value="1"/>
</dbReference>
<comment type="caution">
    <text evidence="6">The sequence shown here is derived from an EMBL/GenBank/DDBJ whole genome shotgun (WGS) entry which is preliminary data.</text>
</comment>
<dbReference type="RefSeq" id="WP_132120573.1">
    <property type="nucleotide sequence ID" value="NZ_SMJU01000013.1"/>
</dbReference>
<evidence type="ECO:0000256" key="1">
    <source>
        <dbReference type="ARBA" id="ARBA00022603"/>
    </source>
</evidence>
<accession>A0A4R4K3A0</accession>
<keyword evidence="4" id="KW-0472">Membrane</keyword>
<evidence type="ECO:0000313" key="7">
    <source>
        <dbReference type="Proteomes" id="UP000295706"/>
    </source>
</evidence>
<dbReference type="AlphaFoldDB" id="A0A4R4K3A0"/>
<dbReference type="Gene3D" id="3.40.50.150">
    <property type="entry name" value="Vaccinia Virus protein VP39"/>
    <property type="match status" value="1"/>
</dbReference>
<dbReference type="InterPro" id="IPR041698">
    <property type="entry name" value="Methyltransf_25"/>
</dbReference>
<gene>
    <name evidence="6" type="ORF">EZE20_18820</name>
</gene>
<sequence length="258" mass="30999">MWYKRSIPESDLKVRLRKKRWQSGPFQVYFWFLWSFFNGYRFFIQRPYRARVIQSWRFGRHYHQFSTYTLPNRYPDLFALAQAHFAQYATPKLLSFGCSTGEEISTLARYIPHATLVGVDINQWCLRQAKRKFGSNSTVFYHSLSDDFRHSGEFDAIFCMAVFQHPENRHNPNRTESAAPFLRFEEQLLALDQKLKPGGLLFIDHCDFDFRESCLMTRYRLAPFDRIPVVRQRPLFNKYNQKIADRQLVFRVYEKIEN</sequence>
<feature type="transmembrane region" description="Helical" evidence="4">
    <location>
        <begin position="26"/>
        <end position="44"/>
    </location>
</feature>
<dbReference type="GO" id="GO:0032259">
    <property type="term" value="P:methylation"/>
    <property type="evidence" value="ECO:0007669"/>
    <property type="project" value="UniProtKB-KW"/>
</dbReference>
<name>A0A4R4K3A0_9BACT</name>
<evidence type="ECO:0000256" key="4">
    <source>
        <dbReference type="SAM" id="Phobius"/>
    </source>
</evidence>
<keyword evidence="1 6" id="KW-0489">Methyltransferase</keyword>
<dbReference type="PANTHER" id="PTHR43464">
    <property type="entry name" value="METHYLTRANSFERASE"/>
    <property type="match status" value="1"/>
</dbReference>
<keyword evidence="4" id="KW-0812">Transmembrane</keyword>
<dbReference type="GO" id="GO:0008168">
    <property type="term" value="F:methyltransferase activity"/>
    <property type="evidence" value="ECO:0007669"/>
    <property type="project" value="UniProtKB-KW"/>
</dbReference>
<keyword evidence="3" id="KW-0949">S-adenosyl-L-methionine</keyword>
<evidence type="ECO:0000256" key="3">
    <source>
        <dbReference type="ARBA" id="ARBA00022691"/>
    </source>
</evidence>
<keyword evidence="2 6" id="KW-0808">Transferase</keyword>
<protein>
    <submittedName>
        <fullName evidence="6">Class I SAM-dependent methyltransferase</fullName>
    </submittedName>
</protein>
<dbReference type="SUPFAM" id="SSF53335">
    <property type="entry name" value="S-adenosyl-L-methionine-dependent methyltransferases"/>
    <property type="match status" value="1"/>
</dbReference>
<evidence type="ECO:0000256" key="2">
    <source>
        <dbReference type="ARBA" id="ARBA00022679"/>
    </source>
</evidence>
<keyword evidence="7" id="KW-1185">Reference proteome</keyword>
<dbReference type="Pfam" id="PF13649">
    <property type="entry name" value="Methyltransf_25"/>
    <property type="match status" value="1"/>
</dbReference>